<dbReference type="AlphaFoldDB" id="A0AAW1DEG4"/>
<evidence type="ECO:0000256" key="4">
    <source>
        <dbReference type="ARBA" id="ARBA00022692"/>
    </source>
</evidence>
<comment type="subcellular location">
    <subcellularLocation>
        <location evidence="1">Cell membrane</location>
        <topology evidence="1">Multi-pass membrane protein</topology>
    </subcellularLocation>
</comment>
<dbReference type="PANTHER" id="PTHR42643:SF30">
    <property type="entry name" value="IONOTROPIC RECEPTOR 40A-RELATED"/>
    <property type="match status" value="1"/>
</dbReference>
<dbReference type="GO" id="GO:0005886">
    <property type="term" value="C:plasma membrane"/>
    <property type="evidence" value="ECO:0007669"/>
    <property type="project" value="UniProtKB-SubCell"/>
</dbReference>
<keyword evidence="5 9" id="KW-1133">Transmembrane helix</keyword>
<keyword evidence="6 9" id="KW-0472">Membrane</keyword>
<name>A0AAW1DEG4_9HEMI</name>
<dbReference type="SUPFAM" id="SSF53850">
    <property type="entry name" value="Periplasmic binding protein-like II"/>
    <property type="match status" value="1"/>
</dbReference>
<evidence type="ECO:0000256" key="1">
    <source>
        <dbReference type="ARBA" id="ARBA00004651"/>
    </source>
</evidence>
<dbReference type="GO" id="GO:0015276">
    <property type="term" value="F:ligand-gated monoatomic ion channel activity"/>
    <property type="evidence" value="ECO:0007669"/>
    <property type="project" value="InterPro"/>
</dbReference>
<evidence type="ECO:0000256" key="7">
    <source>
        <dbReference type="ARBA" id="ARBA00023170"/>
    </source>
</evidence>
<feature type="transmembrane region" description="Helical" evidence="9">
    <location>
        <begin position="323"/>
        <end position="347"/>
    </location>
</feature>
<dbReference type="PANTHER" id="PTHR42643">
    <property type="entry name" value="IONOTROPIC RECEPTOR 20A-RELATED"/>
    <property type="match status" value="1"/>
</dbReference>
<evidence type="ECO:0000313" key="12">
    <source>
        <dbReference type="EMBL" id="KAK9509176.1"/>
    </source>
</evidence>
<feature type="transmembrane region" description="Helical" evidence="9">
    <location>
        <begin position="389"/>
        <end position="412"/>
    </location>
</feature>
<evidence type="ECO:0000256" key="5">
    <source>
        <dbReference type="ARBA" id="ARBA00022989"/>
    </source>
</evidence>
<feature type="transmembrane region" description="Helical" evidence="9">
    <location>
        <begin position="359"/>
        <end position="377"/>
    </location>
</feature>
<keyword evidence="8" id="KW-0325">Glycoprotein</keyword>
<evidence type="ECO:0000256" key="8">
    <source>
        <dbReference type="ARBA" id="ARBA00023180"/>
    </source>
</evidence>
<feature type="chain" id="PRO_5043362649" description="Ionotropic glutamate receptor C-terminal domain-containing protein" evidence="10">
    <location>
        <begin position="22"/>
        <end position="611"/>
    </location>
</feature>
<dbReference type="Pfam" id="PF00060">
    <property type="entry name" value="Lig_chan"/>
    <property type="match status" value="1"/>
</dbReference>
<evidence type="ECO:0000256" key="3">
    <source>
        <dbReference type="ARBA" id="ARBA00022475"/>
    </source>
</evidence>
<evidence type="ECO:0000256" key="2">
    <source>
        <dbReference type="ARBA" id="ARBA00008685"/>
    </source>
</evidence>
<dbReference type="EMBL" id="JAPXFL010000003">
    <property type="protein sequence ID" value="KAK9509176.1"/>
    <property type="molecule type" value="Genomic_DNA"/>
</dbReference>
<dbReference type="Gene3D" id="1.10.287.70">
    <property type="match status" value="1"/>
</dbReference>
<evidence type="ECO:0000256" key="6">
    <source>
        <dbReference type="ARBA" id="ARBA00023136"/>
    </source>
</evidence>
<comment type="caution">
    <text evidence="12">The sequence shown here is derived from an EMBL/GenBank/DDBJ whole genome shotgun (WGS) entry which is preliminary data.</text>
</comment>
<feature type="transmembrane region" description="Helical" evidence="9">
    <location>
        <begin position="571"/>
        <end position="593"/>
    </location>
</feature>
<keyword evidence="3" id="KW-1003">Cell membrane</keyword>
<dbReference type="GO" id="GO:0050906">
    <property type="term" value="P:detection of stimulus involved in sensory perception"/>
    <property type="evidence" value="ECO:0007669"/>
    <property type="project" value="UniProtKB-ARBA"/>
</dbReference>
<keyword evidence="4 9" id="KW-0812">Transmembrane</keyword>
<keyword evidence="13" id="KW-1185">Reference proteome</keyword>
<feature type="domain" description="Ionotropic glutamate receptor C-terminal" evidence="11">
    <location>
        <begin position="328"/>
        <end position="579"/>
    </location>
</feature>
<dbReference type="InterPro" id="IPR001320">
    <property type="entry name" value="Iontro_rcpt_C"/>
</dbReference>
<accession>A0AAW1DEG4</accession>
<feature type="signal peptide" evidence="10">
    <location>
        <begin position="1"/>
        <end position="21"/>
    </location>
</feature>
<evidence type="ECO:0000256" key="9">
    <source>
        <dbReference type="SAM" id="Phobius"/>
    </source>
</evidence>
<proteinExistence type="inferred from homology"/>
<keyword evidence="10" id="KW-0732">Signal</keyword>
<comment type="similarity">
    <text evidence="2">Belongs to the glutamate-gated ion channel (TC 1.A.10.1) family.</text>
</comment>
<sequence>MHRYKFFLIISFIYFYKYCVGQPDDKDLLNCIIFILRKYYKGNCLCFINLLDNFNEFELNLIKILYKIHSFYLLSSVNDTLKQIPYPCFYFILSNNFEKFHLINSKGDPKYFLSNEILASKHLIVFKNKLNEYEIYKTLIKSFNFGFPDAIVINFDSIIKAYTIFPFGKNLGNCPENGIKFENIDVWFNNSFSNDLFPEKIPKIFAGCYLNVSFTEYIPYTIVRRSFVGGIEGYVISLIGKTLNMSINWVQRANVYLIDNNGTAIGSIPDILYGRSQIACGGLINIPLITGIAQSTKTFATSYLQWYTPFPPFVPMWQTLYKAFAPILLILSICTVLIAPMFIVFIAKKIKNESNSFKKLINCYLTTWAVAIGNTTGIKPKTIMLRILYTAWIFCTFHLALAYTASLTGLIAKNAHRPRIQSFQHLKSIGFYTAMRSVSYSATSEITDTNIRAILNKHIIIDNPDIAIKLITEYNNMSLLDNNFYIDFRICRKNRKPLLYNTGLKAVAMQNGLIMRKTHYLYNYINNVVTRIVESGINQDIIKRINKCMKRINNSKYGTFKATKLKGLTGVFIILVIGLFIALIAFSIELYVYRKIINKQNDNLLTMHYCK</sequence>
<evidence type="ECO:0000313" key="13">
    <source>
        <dbReference type="Proteomes" id="UP001461498"/>
    </source>
</evidence>
<dbReference type="InterPro" id="IPR052192">
    <property type="entry name" value="Insect_Ionotropic_Sensory_Rcpt"/>
</dbReference>
<reference evidence="12 13" key="1">
    <citation type="submission" date="2022-12" db="EMBL/GenBank/DDBJ databases">
        <title>Chromosome-level genome assembly of true bugs.</title>
        <authorList>
            <person name="Ma L."/>
            <person name="Li H."/>
        </authorList>
    </citation>
    <scope>NUCLEOTIDE SEQUENCE [LARGE SCALE GENOMIC DNA]</scope>
    <source>
        <strain evidence="12">Lab_2022b</strain>
    </source>
</reference>
<gene>
    <name evidence="12" type="ORF">O3M35_006548</name>
</gene>
<evidence type="ECO:0000259" key="11">
    <source>
        <dbReference type="Pfam" id="PF00060"/>
    </source>
</evidence>
<protein>
    <recommendedName>
        <fullName evidence="11">Ionotropic glutamate receptor C-terminal domain-containing protein</fullName>
    </recommendedName>
</protein>
<keyword evidence="7" id="KW-0675">Receptor</keyword>
<dbReference type="Proteomes" id="UP001461498">
    <property type="component" value="Unassembled WGS sequence"/>
</dbReference>
<evidence type="ECO:0000256" key="10">
    <source>
        <dbReference type="SAM" id="SignalP"/>
    </source>
</evidence>
<organism evidence="12 13">
    <name type="scientific">Rhynocoris fuscipes</name>
    <dbReference type="NCBI Taxonomy" id="488301"/>
    <lineage>
        <taxon>Eukaryota</taxon>
        <taxon>Metazoa</taxon>
        <taxon>Ecdysozoa</taxon>
        <taxon>Arthropoda</taxon>
        <taxon>Hexapoda</taxon>
        <taxon>Insecta</taxon>
        <taxon>Pterygota</taxon>
        <taxon>Neoptera</taxon>
        <taxon>Paraneoptera</taxon>
        <taxon>Hemiptera</taxon>
        <taxon>Heteroptera</taxon>
        <taxon>Panheteroptera</taxon>
        <taxon>Cimicomorpha</taxon>
        <taxon>Reduviidae</taxon>
        <taxon>Harpactorinae</taxon>
        <taxon>Harpactorini</taxon>
        <taxon>Rhynocoris</taxon>
    </lineage>
</organism>